<sequence>MESEINTLLAGYGHQFAVNFS</sequence>
<name>A0A077PDZ1_XENBV</name>
<evidence type="ECO:0000313" key="1">
    <source>
        <dbReference type="EMBL" id="CDH18901.1"/>
    </source>
</evidence>
<dbReference type="EMBL" id="CBSY010000078">
    <property type="protein sequence ID" value="CDH18901.1"/>
    <property type="molecule type" value="Genomic_DNA"/>
</dbReference>
<accession>A0A077PDZ1</accession>
<comment type="caution">
    <text evidence="1">The sequence shown here is derived from an EMBL/GenBank/DDBJ whole genome shotgun (WGS) entry which is preliminary data.</text>
</comment>
<organism evidence="1 2">
    <name type="scientific">Xenorhabdus bovienii str. kraussei Quebec</name>
    <dbReference type="NCBI Taxonomy" id="1398203"/>
    <lineage>
        <taxon>Bacteria</taxon>
        <taxon>Pseudomonadati</taxon>
        <taxon>Pseudomonadota</taxon>
        <taxon>Gammaproteobacteria</taxon>
        <taxon>Enterobacterales</taxon>
        <taxon>Morganellaceae</taxon>
        <taxon>Xenorhabdus</taxon>
    </lineage>
</organism>
<proteinExistence type="predicted"/>
<dbReference type="AlphaFoldDB" id="A0A077PDZ1"/>
<reference evidence="1" key="1">
    <citation type="submission" date="2013-07" db="EMBL/GenBank/DDBJ databases">
        <title>Sub-species coevolution in mutualistic symbiosis.</title>
        <authorList>
            <person name="Murfin K."/>
            <person name="Klassen J."/>
            <person name="Lee M."/>
            <person name="Forst S."/>
            <person name="Stock P."/>
            <person name="Goodrich-Blair H."/>
        </authorList>
    </citation>
    <scope>NUCLEOTIDE SEQUENCE [LARGE SCALE GENOMIC DNA]</scope>
    <source>
        <strain evidence="1">Kraussei Quebec</strain>
    </source>
</reference>
<keyword evidence="2" id="KW-1185">Reference proteome</keyword>
<dbReference type="HOGENOM" id="CLU_222048_0_0_6"/>
<evidence type="ECO:0000313" key="2">
    <source>
        <dbReference type="Proteomes" id="UP000028500"/>
    </source>
</evidence>
<dbReference type="Proteomes" id="UP000028500">
    <property type="component" value="Unassembled WGS sequence"/>
</dbReference>
<gene>
    <name evidence="1" type="ORF">XBKQ1_1690001</name>
</gene>
<protein>
    <submittedName>
        <fullName evidence="1">Uncharacterized protein</fullName>
    </submittedName>
</protein>